<dbReference type="Proteomes" id="UP000178743">
    <property type="component" value="Unassembled WGS sequence"/>
</dbReference>
<keyword evidence="1" id="KW-0812">Transmembrane</keyword>
<reference evidence="2 3" key="1">
    <citation type="journal article" date="2016" name="Nat. Commun.">
        <title>Thousands of microbial genomes shed light on interconnected biogeochemical processes in an aquifer system.</title>
        <authorList>
            <person name="Anantharaman K."/>
            <person name="Brown C.T."/>
            <person name="Hug L.A."/>
            <person name="Sharon I."/>
            <person name="Castelle C.J."/>
            <person name="Probst A.J."/>
            <person name="Thomas B.C."/>
            <person name="Singh A."/>
            <person name="Wilkins M.J."/>
            <person name="Karaoz U."/>
            <person name="Brodie E.L."/>
            <person name="Williams K.H."/>
            <person name="Hubbard S.S."/>
            <person name="Banfield J.F."/>
        </authorList>
    </citation>
    <scope>NUCLEOTIDE SEQUENCE [LARGE SCALE GENOMIC DNA]</scope>
</reference>
<feature type="transmembrane region" description="Helical" evidence="1">
    <location>
        <begin position="265"/>
        <end position="289"/>
    </location>
</feature>
<feature type="transmembrane region" description="Helical" evidence="1">
    <location>
        <begin position="159"/>
        <end position="178"/>
    </location>
</feature>
<evidence type="ECO:0000313" key="2">
    <source>
        <dbReference type="EMBL" id="OGF72607.1"/>
    </source>
</evidence>
<feature type="transmembrane region" description="Helical" evidence="1">
    <location>
        <begin position="6"/>
        <end position="26"/>
    </location>
</feature>
<dbReference type="EMBL" id="MFHP01000019">
    <property type="protein sequence ID" value="OGF72607.1"/>
    <property type="molecule type" value="Genomic_DNA"/>
</dbReference>
<feature type="transmembrane region" description="Helical" evidence="1">
    <location>
        <begin position="47"/>
        <end position="67"/>
    </location>
</feature>
<evidence type="ECO:0000256" key="1">
    <source>
        <dbReference type="SAM" id="Phobius"/>
    </source>
</evidence>
<feature type="transmembrane region" description="Helical" evidence="1">
    <location>
        <begin position="226"/>
        <end position="245"/>
    </location>
</feature>
<feature type="transmembrane region" description="Helical" evidence="1">
    <location>
        <begin position="73"/>
        <end position="92"/>
    </location>
</feature>
<keyword evidence="1" id="KW-1133">Transmembrane helix</keyword>
<comment type="caution">
    <text evidence="2">The sequence shown here is derived from an EMBL/GenBank/DDBJ whole genome shotgun (WGS) entry which is preliminary data.</text>
</comment>
<name>A0A1F5WAD6_9BACT</name>
<dbReference type="AlphaFoldDB" id="A0A1F5WAD6"/>
<gene>
    <name evidence="2" type="ORF">A3C05_03515</name>
</gene>
<proteinExistence type="predicted"/>
<organism evidence="2 3">
    <name type="scientific">Candidatus Giovannonibacteria bacterium RIFCSPHIGHO2_02_FULL_45_40</name>
    <dbReference type="NCBI Taxonomy" id="1798337"/>
    <lineage>
        <taxon>Bacteria</taxon>
        <taxon>Candidatus Giovannoniibacteriota</taxon>
    </lineage>
</organism>
<evidence type="ECO:0000313" key="3">
    <source>
        <dbReference type="Proteomes" id="UP000178743"/>
    </source>
</evidence>
<keyword evidence="1" id="KW-0472">Membrane</keyword>
<feature type="transmembrane region" description="Helical" evidence="1">
    <location>
        <begin position="184"/>
        <end position="205"/>
    </location>
</feature>
<sequence>MWQSILIVGGVMLLAAIILLPFYIFRKKGAPKTETEINYSKMPWWRGAIYFIGLALIFMIVLSYFVLKEERAFNFGMLGWLIIFSIFISLYSKAKKIKFKKKERTFGFYLVEEVKKEDVLTSSQVEKLPSVWSRKEGIRDIITHLPFVPRIPIGRKEFFLGYLIIMLAGVLLGMMDYFTFLGEWVGRVIIIAGGIISIPMSYVFVTWCAKRIIDIKPTTNVKKTQIILFVLFLFVGIISSVLGFLTNEFKISIIVGSIDENLFRVLKALGASVVVVLIPLLLFTLFLFFKKGARKNEHSTELDKN</sequence>
<accession>A0A1F5WAD6</accession>
<protein>
    <submittedName>
        <fullName evidence="2">Uncharacterized protein</fullName>
    </submittedName>
</protein>